<evidence type="ECO:0000313" key="3">
    <source>
        <dbReference type="EMBL" id="PTB44076.1"/>
    </source>
</evidence>
<reference evidence="3 4" key="1">
    <citation type="submission" date="2016-07" db="EMBL/GenBank/DDBJ databases">
        <title>Multiple horizontal gene transfer events from other fungi enriched the ability of initially mycotrophic Trichoderma (Ascomycota) to feed on dead plant biomass.</title>
        <authorList>
            <consortium name="DOE Joint Genome Institute"/>
            <person name="Aerts A."/>
            <person name="Atanasova L."/>
            <person name="Chenthamara K."/>
            <person name="Zhang J."/>
            <person name="Grujic M."/>
            <person name="Henrissat B."/>
            <person name="Kuo A."/>
            <person name="Salamov A."/>
            <person name="Lipzen A."/>
            <person name="Labutti K."/>
            <person name="Barry K."/>
            <person name="Miao Y."/>
            <person name="Rahimi M.J."/>
            <person name="Shen Q."/>
            <person name="Grigoriev I.V."/>
            <person name="Kubicek C.P."/>
            <person name="Druzhinina I.S."/>
        </authorList>
    </citation>
    <scope>NUCLEOTIDE SEQUENCE [LARGE SCALE GENOMIC DNA]</scope>
    <source>
        <strain evidence="3 4">CBS 433.97</strain>
    </source>
</reference>
<dbReference type="OrthoDB" id="5132737at2759"/>
<sequence length="436" mass="50314">MEQVRAERASDERRESLQNQGQKRNIERTGIGNPNSGPFPKRQRESKLSDEHAAVEATNKFADCNNPVAFWAKEGFWPLGYARHGREHILAQKRLTESLALSDSPEDLADASMSEIEDDLGDREDLESDGWPHEEKFALYEHLETMLDKERSFIGDSILGADPKITELCQKWLEEYQELPDGLETSVDFFESLVQDDKTELDSAQLFSSHLMPYEGIQILGRSFYRGWNNSVPLTEVRPQPDLTVGFALCEFSQDQLNRLLPFIGEDPAQYRSFFMATDQICFPFLTYEMNDDSIDEADLLNAHNMTLAVRSMVELFRLVNRQNELHRQIIAFSLSHDCTSVRIYGHYAEIDGEITKYYHHLIHSYRFEHEDEEGKWAAYRFVKNVYEKWVPGHYEKICSAINELPLLGSNSEAISKHKWDPISQLPDALAHLEIE</sequence>
<dbReference type="STRING" id="1042311.A0A2T3ZGZ4"/>
<dbReference type="InterPro" id="IPR057684">
    <property type="entry name" value="DUF7924"/>
</dbReference>
<dbReference type="EMBL" id="KZ679258">
    <property type="protein sequence ID" value="PTB44076.1"/>
    <property type="molecule type" value="Genomic_DNA"/>
</dbReference>
<dbReference type="Pfam" id="PF25545">
    <property type="entry name" value="DUF7924"/>
    <property type="match status" value="1"/>
</dbReference>
<name>A0A2T3ZGZ4_TRIA4</name>
<feature type="region of interest" description="Disordered" evidence="1">
    <location>
        <begin position="1"/>
        <end position="51"/>
    </location>
</feature>
<dbReference type="AlphaFoldDB" id="A0A2T3ZGZ4"/>
<evidence type="ECO:0000313" key="4">
    <source>
        <dbReference type="Proteomes" id="UP000240493"/>
    </source>
</evidence>
<keyword evidence="4" id="KW-1185">Reference proteome</keyword>
<organism evidence="3 4">
    <name type="scientific">Trichoderma asperellum (strain ATCC 204424 / CBS 433.97 / NBRC 101777)</name>
    <dbReference type="NCBI Taxonomy" id="1042311"/>
    <lineage>
        <taxon>Eukaryota</taxon>
        <taxon>Fungi</taxon>
        <taxon>Dikarya</taxon>
        <taxon>Ascomycota</taxon>
        <taxon>Pezizomycotina</taxon>
        <taxon>Sordariomycetes</taxon>
        <taxon>Hypocreomycetidae</taxon>
        <taxon>Hypocreales</taxon>
        <taxon>Hypocreaceae</taxon>
        <taxon>Trichoderma</taxon>
    </lineage>
</organism>
<proteinExistence type="predicted"/>
<feature type="domain" description="DUF7924" evidence="2">
    <location>
        <begin position="216"/>
        <end position="402"/>
    </location>
</feature>
<gene>
    <name evidence="3" type="ORF">M441DRAFT_341024</name>
</gene>
<feature type="compositionally biased region" description="Basic and acidic residues" evidence="1">
    <location>
        <begin position="1"/>
        <end position="16"/>
    </location>
</feature>
<evidence type="ECO:0000259" key="2">
    <source>
        <dbReference type="Pfam" id="PF25545"/>
    </source>
</evidence>
<evidence type="ECO:0000256" key="1">
    <source>
        <dbReference type="SAM" id="MobiDB-lite"/>
    </source>
</evidence>
<feature type="compositionally biased region" description="Basic and acidic residues" evidence="1">
    <location>
        <begin position="42"/>
        <end position="51"/>
    </location>
</feature>
<dbReference type="PANTHER" id="PTHR42470">
    <property type="entry name" value="VAST DOMAIN-CONTAINING PROTEIN"/>
    <property type="match status" value="1"/>
</dbReference>
<protein>
    <recommendedName>
        <fullName evidence="2">DUF7924 domain-containing protein</fullName>
    </recommendedName>
</protein>
<accession>A0A2T3ZGZ4</accession>
<dbReference type="Proteomes" id="UP000240493">
    <property type="component" value="Unassembled WGS sequence"/>
</dbReference>
<dbReference type="PANTHER" id="PTHR42470:SF2">
    <property type="match status" value="1"/>
</dbReference>